<proteinExistence type="predicted"/>
<evidence type="ECO:0000313" key="2">
    <source>
        <dbReference type="EMBL" id="OAE26051.1"/>
    </source>
</evidence>
<organism evidence="2 3">
    <name type="scientific">Marchantia polymorpha subsp. ruderalis</name>
    <dbReference type="NCBI Taxonomy" id="1480154"/>
    <lineage>
        <taxon>Eukaryota</taxon>
        <taxon>Viridiplantae</taxon>
        <taxon>Streptophyta</taxon>
        <taxon>Embryophyta</taxon>
        <taxon>Marchantiophyta</taxon>
        <taxon>Marchantiopsida</taxon>
        <taxon>Marchantiidae</taxon>
        <taxon>Marchantiales</taxon>
        <taxon>Marchantiaceae</taxon>
        <taxon>Marchantia</taxon>
    </lineage>
</organism>
<name>A0A176W0L6_MARPO</name>
<feature type="compositionally biased region" description="Basic and acidic residues" evidence="1">
    <location>
        <begin position="85"/>
        <end position="104"/>
    </location>
</feature>
<evidence type="ECO:0000256" key="1">
    <source>
        <dbReference type="SAM" id="MobiDB-lite"/>
    </source>
</evidence>
<keyword evidence="3" id="KW-1185">Reference proteome</keyword>
<dbReference type="EMBL" id="LVLJ01002262">
    <property type="protein sequence ID" value="OAE26051.1"/>
    <property type="molecule type" value="Genomic_DNA"/>
</dbReference>
<evidence type="ECO:0000313" key="3">
    <source>
        <dbReference type="Proteomes" id="UP000077202"/>
    </source>
</evidence>
<feature type="region of interest" description="Disordered" evidence="1">
    <location>
        <begin position="85"/>
        <end position="180"/>
    </location>
</feature>
<dbReference type="Proteomes" id="UP000077202">
    <property type="component" value="Unassembled WGS sequence"/>
</dbReference>
<gene>
    <name evidence="2" type="ORF">AXG93_3437s1090</name>
</gene>
<reference evidence="2" key="1">
    <citation type="submission" date="2016-03" db="EMBL/GenBank/DDBJ databases">
        <title>Mechanisms controlling the formation of the plant cell surface in tip-growing cells are functionally conserved among land plants.</title>
        <authorList>
            <person name="Honkanen S."/>
            <person name="Jones V.A."/>
            <person name="Morieri G."/>
            <person name="Champion C."/>
            <person name="Hetherington A.J."/>
            <person name="Kelly S."/>
            <person name="Saint-Marcoux D."/>
            <person name="Proust H."/>
            <person name="Prescott H."/>
            <person name="Dolan L."/>
        </authorList>
    </citation>
    <scope>NUCLEOTIDE SEQUENCE [LARGE SCALE GENOMIC DNA]</scope>
    <source>
        <tissue evidence="2">Whole gametophyte</tissue>
    </source>
</reference>
<dbReference type="AlphaFoldDB" id="A0A176W0L6"/>
<accession>A0A176W0L6</accession>
<protein>
    <submittedName>
        <fullName evidence="2">Uncharacterized protein</fullName>
    </submittedName>
</protein>
<feature type="compositionally biased region" description="Low complexity" evidence="1">
    <location>
        <begin position="107"/>
        <end position="139"/>
    </location>
</feature>
<sequence>MATALVVWASFASAADSRAPLSRSSIFCSSLSVVLLSDRARHSDNSLPIVVGRTDETRRAAAVGARARALRIDPAVRVLELRDSSLPITRDEARRGGSKHEWRKMPSSSSSSGSRRSKSHSTSASERSSSSSRGGRSESYMAQQQGDSSEREQQRGPLSSAQQLLEELGSWKQQQQQQQH</sequence>
<comment type="caution">
    <text evidence="2">The sequence shown here is derived from an EMBL/GenBank/DDBJ whole genome shotgun (WGS) entry which is preliminary data.</text>
</comment>